<evidence type="ECO:0000313" key="3">
    <source>
        <dbReference type="Proteomes" id="UP000619238"/>
    </source>
</evidence>
<keyword evidence="3" id="KW-1185">Reference proteome</keyword>
<feature type="chain" id="PRO_5046225800" description="Adhesin domain-containing protein" evidence="1">
    <location>
        <begin position="22"/>
        <end position="359"/>
    </location>
</feature>
<protein>
    <recommendedName>
        <fullName evidence="4">Adhesin domain-containing protein</fullName>
    </recommendedName>
</protein>
<feature type="signal peptide" evidence="1">
    <location>
        <begin position="1"/>
        <end position="21"/>
    </location>
</feature>
<gene>
    <name evidence="2" type="ORF">H2O64_08655</name>
</gene>
<organism evidence="2 3">
    <name type="scientific">Kordia aestuariivivens</name>
    <dbReference type="NCBI Taxonomy" id="2759037"/>
    <lineage>
        <taxon>Bacteria</taxon>
        <taxon>Pseudomonadati</taxon>
        <taxon>Bacteroidota</taxon>
        <taxon>Flavobacteriia</taxon>
        <taxon>Flavobacteriales</taxon>
        <taxon>Flavobacteriaceae</taxon>
        <taxon>Kordia</taxon>
    </lineage>
</organism>
<sequence>MNTQLYKFILLAFLLPVIAFANNGKGKYTKEKTITKEFSVNADALLKISNSYGTVHMTAWDKNTVAIEVVIKTNGNSEENVAERLKQVDVDFSNSQTMVNASTQFAKSSKSMWKWNKRNKVNVTVNYTIKFPKGNELNISNDYGGIFLDKAENKVSLNCDYGRMEIGDLLADNNSLDFDYTNGVTVAYMKSGRINADYSSFMVNKGGNIMLNADYTKSSFGTIDNIEYNCDYDSLQIEQANNVKGAGEYLSVRLGGITGNVDIKADYGSIKIAEMTDDAGSIRIGSEYTGIRIGYNAQYHFKFEFNLEYANLKGDDDFVMNKKRIESKNHYYKGYYRDATSGNNISINAEYGSVRFEKL</sequence>
<comment type="caution">
    <text evidence="2">The sequence shown here is derived from an EMBL/GenBank/DDBJ whole genome shotgun (WGS) entry which is preliminary data.</text>
</comment>
<reference evidence="2 3" key="1">
    <citation type="submission" date="2020-07" db="EMBL/GenBank/DDBJ databases">
        <title>Description of Kordia aestuariivivens sp. nov., isolated from a tidal flat.</title>
        <authorList>
            <person name="Park S."/>
            <person name="Yoon J.-H."/>
        </authorList>
    </citation>
    <scope>NUCLEOTIDE SEQUENCE [LARGE SCALE GENOMIC DNA]</scope>
    <source>
        <strain evidence="2 3">YSTF-M3</strain>
    </source>
</reference>
<keyword evidence="1" id="KW-0732">Signal</keyword>
<evidence type="ECO:0008006" key="4">
    <source>
        <dbReference type="Google" id="ProtNLM"/>
    </source>
</evidence>
<evidence type="ECO:0000256" key="1">
    <source>
        <dbReference type="SAM" id="SignalP"/>
    </source>
</evidence>
<evidence type="ECO:0000313" key="2">
    <source>
        <dbReference type="EMBL" id="MBC8754738.1"/>
    </source>
</evidence>
<accession>A0ABR7Q8C1</accession>
<dbReference type="RefSeq" id="WP_187561786.1">
    <property type="nucleotide sequence ID" value="NZ_JACGWS010000004.1"/>
</dbReference>
<proteinExistence type="predicted"/>
<dbReference type="EMBL" id="JACGWS010000004">
    <property type="protein sequence ID" value="MBC8754738.1"/>
    <property type="molecule type" value="Genomic_DNA"/>
</dbReference>
<dbReference type="Proteomes" id="UP000619238">
    <property type="component" value="Unassembled WGS sequence"/>
</dbReference>
<name>A0ABR7Q8C1_9FLAO</name>